<dbReference type="EMBL" id="MN739966">
    <property type="protein sequence ID" value="QHT80223.1"/>
    <property type="molecule type" value="Genomic_DNA"/>
</dbReference>
<name>A0A6C0HJP5_9ZZZZ</name>
<accession>A0A6C0HJP5</accession>
<evidence type="ECO:0000313" key="1">
    <source>
        <dbReference type="EMBL" id="QHT80223.1"/>
    </source>
</evidence>
<sequence>MERKKVAVIFYGLSRTLEKTIDSIKHHLFTPLEENSIEYDVFIHTFKIFGPYHNEWSSESTPVYKNEDIEKILNPKYYIYSDQGTVICSIDFEDYYKKLGNWTGMSSEMTKYLIKNLCLALYSKKQITLLFEQHKEEYDYAIICRPDMQFNKTIDIDYFKELNDSNIIIPDDQWWSGCNDRFCIGTPNVVLQYGKLFDELKAYSENKSIISERYLFDKLKEKGITIIPKKMEYVTLRI</sequence>
<reference evidence="1" key="1">
    <citation type="journal article" date="2020" name="Nature">
        <title>Giant virus diversity and host interactions through global metagenomics.</title>
        <authorList>
            <person name="Schulz F."/>
            <person name="Roux S."/>
            <person name="Paez-Espino D."/>
            <person name="Jungbluth S."/>
            <person name="Walsh D.A."/>
            <person name="Denef V.J."/>
            <person name="McMahon K.D."/>
            <person name="Konstantinidis K.T."/>
            <person name="Eloe-Fadrosh E.A."/>
            <person name="Kyrpides N.C."/>
            <person name="Woyke T."/>
        </authorList>
    </citation>
    <scope>NUCLEOTIDE SEQUENCE</scope>
    <source>
        <strain evidence="1">GVMAG-M-3300023184-120</strain>
    </source>
</reference>
<organism evidence="1">
    <name type="scientific">viral metagenome</name>
    <dbReference type="NCBI Taxonomy" id="1070528"/>
    <lineage>
        <taxon>unclassified sequences</taxon>
        <taxon>metagenomes</taxon>
        <taxon>organismal metagenomes</taxon>
    </lineage>
</organism>
<protein>
    <submittedName>
        <fullName evidence="1">Uncharacterized protein</fullName>
    </submittedName>
</protein>
<proteinExistence type="predicted"/>
<dbReference type="AlphaFoldDB" id="A0A6C0HJP5"/>